<keyword evidence="1" id="KW-0732">Signal</keyword>
<evidence type="ECO:0000313" key="3">
    <source>
        <dbReference type="Proteomes" id="UP000431684"/>
    </source>
</evidence>
<evidence type="ECO:0000313" key="2">
    <source>
        <dbReference type="EMBL" id="MUI11460.1"/>
    </source>
</evidence>
<comment type="caution">
    <text evidence="2">The sequence shown here is derived from an EMBL/GenBank/DDBJ whole genome shotgun (WGS) entry which is preliminary data.</text>
</comment>
<name>A0A6I3XA30_9BURK</name>
<dbReference type="Proteomes" id="UP000431684">
    <property type="component" value="Unassembled WGS sequence"/>
</dbReference>
<dbReference type="EMBL" id="WNWM01000002">
    <property type="protein sequence ID" value="MUI11460.1"/>
    <property type="molecule type" value="Genomic_DNA"/>
</dbReference>
<reference evidence="2 3" key="1">
    <citation type="submission" date="2019-11" db="EMBL/GenBank/DDBJ databases">
        <title>Draft Genome Sequences of Six Type Strains of the Genus Massilia.</title>
        <authorList>
            <person name="Miess H."/>
            <person name="Frediansyah A."/>
            <person name="Goeker M."/>
            <person name="Gross H."/>
        </authorList>
    </citation>
    <scope>NUCLEOTIDE SEQUENCE [LARGE SCALE GENOMIC DNA]</scope>
    <source>
        <strain evidence="2 3">DSM 17513</strain>
    </source>
</reference>
<dbReference type="RefSeq" id="WP_155707518.1">
    <property type="nucleotide sequence ID" value="NZ_BMWU01000018.1"/>
</dbReference>
<feature type="chain" id="PRO_5026334326" description="Pilus assembly protein" evidence="1">
    <location>
        <begin position="25"/>
        <end position="89"/>
    </location>
</feature>
<dbReference type="PROSITE" id="PS51257">
    <property type="entry name" value="PROKAR_LIPOPROTEIN"/>
    <property type="match status" value="1"/>
</dbReference>
<sequence>MIPTRTTAVVLAVLAATVSTTGCAGQERSGTGTSVRAIMASQMLPPQPRAQAGTEAATAVAGYANYQRSYVTPTPQADSAMIGSGISGK</sequence>
<organism evidence="2 3">
    <name type="scientific">Pseudoduganella dura</name>
    <dbReference type="NCBI Taxonomy" id="321982"/>
    <lineage>
        <taxon>Bacteria</taxon>
        <taxon>Pseudomonadati</taxon>
        <taxon>Pseudomonadota</taxon>
        <taxon>Betaproteobacteria</taxon>
        <taxon>Burkholderiales</taxon>
        <taxon>Oxalobacteraceae</taxon>
        <taxon>Telluria group</taxon>
        <taxon>Pseudoduganella</taxon>
    </lineage>
</organism>
<feature type="signal peptide" evidence="1">
    <location>
        <begin position="1"/>
        <end position="24"/>
    </location>
</feature>
<evidence type="ECO:0008006" key="4">
    <source>
        <dbReference type="Google" id="ProtNLM"/>
    </source>
</evidence>
<evidence type="ECO:0000256" key="1">
    <source>
        <dbReference type="SAM" id="SignalP"/>
    </source>
</evidence>
<protein>
    <recommendedName>
        <fullName evidence="4">Pilus assembly protein</fullName>
    </recommendedName>
</protein>
<gene>
    <name evidence="2" type="ORF">GJV26_02995</name>
</gene>
<proteinExistence type="predicted"/>
<accession>A0A6I3XA30</accession>
<keyword evidence="3" id="KW-1185">Reference proteome</keyword>
<dbReference type="AlphaFoldDB" id="A0A6I3XA30"/>